<sequence>MTTCVGDYLTTLQMEIRPWLLRRDAHSLGLLYMEITTMLDAFRRTSSDAEWRMSAQQKSLVSHHNGLLASISKSVLPTLCSTGSQHDPWRLGSARAVHIQPRPELCISRCRMSPRSLIWSRPVRCNDQADQQGSHVDRRLIGHAPHPPPSPARASKL</sequence>
<dbReference type="RefSeq" id="XP_033591652.1">
    <property type="nucleotide sequence ID" value="XM_033738883.1"/>
</dbReference>
<name>A0A6A6Q070_9PEZI</name>
<organism evidence="1 2">
    <name type="scientific">Neohortaea acidophila</name>
    <dbReference type="NCBI Taxonomy" id="245834"/>
    <lineage>
        <taxon>Eukaryota</taxon>
        <taxon>Fungi</taxon>
        <taxon>Dikarya</taxon>
        <taxon>Ascomycota</taxon>
        <taxon>Pezizomycotina</taxon>
        <taxon>Dothideomycetes</taxon>
        <taxon>Dothideomycetidae</taxon>
        <taxon>Mycosphaerellales</taxon>
        <taxon>Teratosphaeriaceae</taxon>
        <taxon>Neohortaea</taxon>
    </lineage>
</organism>
<proteinExistence type="predicted"/>
<evidence type="ECO:0000313" key="2">
    <source>
        <dbReference type="Proteomes" id="UP000799767"/>
    </source>
</evidence>
<protein>
    <submittedName>
        <fullName evidence="1">Uncharacterized protein</fullName>
    </submittedName>
</protein>
<dbReference type="EMBL" id="MU001633">
    <property type="protein sequence ID" value="KAF2485083.1"/>
    <property type="molecule type" value="Genomic_DNA"/>
</dbReference>
<dbReference type="AlphaFoldDB" id="A0A6A6Q070"/>
<dbReference type="Proteomes" id="UP000799767">
    <property type="component" value="Unassembled WGS sequence"/>
</dbReference>
<keyword evidence="2" id="KW-1185">Reference proteome</keyword>
<gene>
    <name evidence="1" type="ORF">BDY17DRAFT_96497</name>
</gene>
<accession>A0A6A6Q070</accession>
<dbReference type="GeneID" id="54479884"/>
<evidence type="ECO:0000313" key="1">
    <source>
        <dbReference type="EMBL" id="KAF2485083.1"/>
    </source>
</evidence>
<reference evidence="1" key="1">
    <citation type="journal article" date="2020" name="Stud. Mycol.">
        <title>101 Dothideomycetes genomes: a test case for predicting lifestyles and emergence of pathogens.</title>
        <authorList>
            <person name="Haridas S."/>
            <person name="Albert R."/>
            <person name="Binder M."/>
            <person name="Bloem J."/>
            <person name="Labutti K."/>
            <person name="Salamov A."/>
            <person name="Andreopoulos B."/>
            <person name="Baker S."/>
            <person name="Barry K."/>
            <person name="Bills G."/>
            <person name="Bluhm B."/>
            <person name="Cannon C."/>
            <person name="Castanera R."/>
            <person name="Culley D."/>
            <person name="Daum C."/>
            <person name="Ezra D."/>
            <person name="Gonzalez J."/>
            <person name="Henrissat B."/>
            <person name="Kuo A."/>
            <person name="Liang C."/>
            <person name="Lipzen A."/>
            <person name="Lutzoni F."/>
            <person name="Magnuson J."/>
            <person name="Mondo S."/>
            <person name="Nolan M."/>
            <person name="Ohm R."/>
            <person name="Pangilinan J."/>
            <person name="Park H.-J."/>
            <person name="Ramirez L."/>
            <person name="Alfaro M."/>
            <person name="Sun H."/>
            <person name="Tritt A."/>
            <person name="Yoshinaga Y."/>
            <person name="Zwiers L.-H."/>
            <person name="Turgeon B."/>
            <person name="Goodwin S."/>
            <person name="Spatafora J."/>
            <person name="Crous P."/>
            <person name="Grigoriev I."/>
        </authorList>
    </citation>
    <scope>NUCLEOTIDE SEQUENCE</scope>
    <source>
        <strain evidence="1">CBS 113389</strain>
    </source>
</reference>